<evidence type="ECO:0000256" key="1">
    <source>
        <dbReference type="SAM" id="MobiDB-lite"/>
    </source>
</evidence>
<organism evidence="3">
    <name type="scientific">Tetraselmis sp. GSL018</name>
    <dbReference type="NCBI Taxonomy" id="582737"/>
    <lineage>
        <taxon>Eukaryota</taxon>
        <taxon>Viridiplantae</taxon>
        <taxon>Chlorophyta</taxon>
        <taxon>core chlorophytes</taxon>
        <taxon>Chlorodendrophyceae</taxon>
        <taxon>Chlorodendrales</taxon>
        <taxon>Chlorodendraceae</taxon>
        <taxon>Tetraselmis</taxon>
    </lineage>
</organism>
<sequence length="320" mass="35046">MSGCFSYAVFSSCNGLLKAHAKSNSAASILTPSGSAVRQRWQATGGGQANTRSTIGAVLWTRSRAATTVYAKASSKRKGKAATQKPKKRNRVKESSSSPNKSVDLPAYETSSACPCGKADQAYETCCEPFIYGDRLPETCEELMRSRYSALAMRETKYMVATTHPEHNEAKGISETELVQDVARTAKNCKFHKLVVLGSRPGDNPGEGIVDFRVWFKFVQYKGKKAVQDEEWQTLTESSTFKKENGRWLYVNGETDFTPMPFGDTSPIKGSAPSGPDGKLAQFFEKAVELDRQAKVAFGLDKAFEDVKTVAGQRLGSKDE</sequence>
<reference evidence="3" key="1">
    <citation type="submission" date="2014-05" db="EMBL/GenBank/DDBJ databases">
        <title>The transcriptome of the halophilic microalga Tetraselmis sp. GSL018 isolated from the Great Salt Lake, Utah.</title>
        <authorList>
            <person name="Jinkerson R.E."/>
            <person name="D'Adamo S."/>
            <person name="Posewitz M.C."/>
        </authorList>
    </citation>
    <scope>NUCLEOTIDE SEQUENCE</scope>
    <source>
        <strain evidence="3">GSL018</strain>
    </source>
</reference>
<dbReference type="Gene3D" id="3.10.450.50">
    <property type="match status" value="1"/>
</dbReference>
<feature type="domain" description="YchJ-like middle NTF2-like" evidence="2">
    <location>
        <begin position="139"/>
        <end position="253"/>
    </location>
</feature>
<protein>
    <submittedName>
        <fullName evidence="3">SEC-C motif domain protein</fullName>
    </submittedName>
</protein>
<dbReference type="InterPro" id="IPR032710">
    <property type="entry name" value="NTF2-like_dom_sf"/>
</dbReference>
<dbReference type="PANTHER" id="PTHR33747:SF1">
    <property type="entry name" value="ADENYLATE CYCLASE-ASSOCIATED CAP C-TERMINAL DOMAIN-CONTAINING PROTEIN"/>
    <property type="match status" value="1"/>
</dbReference>
<feature type="region of interest" description="Disordered" evidence="1">
    <location>
        <begin position="70"/>
        <end position="105"/>
    </location>
</feature>
<accession>A0A061SNJ0</accession>
<evidence type="ECO:0000259" key="2">
    <source>
        <dbReference type="Pfam" id="PF17775"/>
    </source>
</evidence>
<proteinExistence type="predicted"/>
<feature type="compositionally biased region" description="Basic residues" evidence="1">
    <location>
        <begin position="74"/>
        <end position="91"/>
    </location>
</feature>
<dbReference type="PANTHER" id="PTHR33747">
    <property type="entry name" value="UPF0225 PROTEIN SCO1677"/>
    <property type="match status" value="1"/>
</dbReference>
<dbReference type="EMBL" id="GBEZ01000432">
    <property type="protein sequence ID" value="JAC84455.1"/>
    <property type="molecule type" value="Transcribed_RNA"/>
</dbReference>
<dbReference type="AlphaFoldDB" id="A0A061SNJ0"/>
<dbReference type="Pfam" id="PF17775">
    <property type="entry name" value="YchJ_M-like"/>
    <property type="match status" value="1"/>
</dbReference>
<dbReference type="SUPFAM" id="SSF54427">
    <property type="entry name" value="NTF2-like"/>
    <property type="match status" value="1"/>
</dbReference>
<dbReference type="InterPro" id="IPR048469">
    <property type="entry name" value="YchJ-like_M"/>
</dbReference>
<gene>
    <name evidence="3" type="primary">K09858</name>
    <name evidence="3" type="ORF">TSPGSL018_931</name>
</gene>
<evidence type="ECO:0000313" key="3">
    <source>
        <dbReference type="EMBL" id="JAC84455.1"/>
    </source>
</evidence>
<name>A0A061SNJ0_9CHLO</name>